<name>A0A1G6ZT64_9PROT</name>
<dbReference type="EMBL" id="FNAK01000004">
    <property type="protein sequence ID" value="SDE05427.1"/>
    <property type="molecule type" value="Genomic_DNA"/>
</dbReference>
<dbReference type="PANTHER" id="PTHR12117">
    <property type="entry name" value="HISTONE ACETYLTRANSFERASE COMPLEX"/>
    <property type="match status" value="1"/>
</dbReference>
<dbReference type="GO" id="GO:0005737">
    <property type="term" value="C:cytoplasm"/>
    <property type="evidence" value="ECO:0007669"/>
    <property type="project" value="TreeGrafter"/>
</dbReference>
<dbReference type="Proteomes" id="UP000183685">
    <property type="component" value="Unassembled WGS sequence"/>
</dbReference>
<feature type="domain" description="Prolyl 3,4-dihydroxylase TPA1/OFD1 N-terminal" evidence="1">
    <location>
        <begin position="145"/>
        <end position="235"/>
    </location>
</feature>
<dbReference type="Pfam" id="PF13661">
    <property type="entry name" value="2OG-FeII_Oxy_4"/>
    <property type="match status" value="1"/>
</dbReference>
<dbReference type="GO" id="GO:0031543">
    <property type="term" value="F:peptidyl-proline dioxygenase activity"/>
    <property type="evidence" value="ECO:0007669"/>
    <property type="project" value="TreeGrafter"/>
</dbReference>
<dbReference type="AlphaFoldDB" id="A0A1G6ZT64"/>
<dbReference type="STRING" id="637679.GCA_001550055_01927"/>
<reference evidence="2 3" key="1">
    <citation type="submission" date="2016-10" db="EMBL/GenBank/DDBJ databases">
        <authorList>
            <person name="de Groot N.N."/>
        </authorList>
    </citation>
    <scope>NUCLEOTIDE SEQUENCE [LARGE SCALE GENOMIC DNA]</scope>
    <source>
        <strain evidence="2 3">CGMCC 1.9109</strain>
    </source>
</reference>
<gene>
    <name evidence="2" type="ORF">SAMN04488071_1929</name>
</gene>
<sequence length="237" mass="27279">MVDVRIDARHDPAALGEVLQKEGRLQVPNFFPDDVAEELYTLLRANPTWFTAYNEGENFYEVPQAEIAGLNPAQQQKFWQIIQKGAREGFQYFFQQYYISDAVQNGRESGHPLHFMHDFVNSEPVLEFMRTLTREPKVRYIDSFASQYVAGNFLTRHDDTHASDDRVAAYVISMTKDWKADWGGNLVFFDDDENIEGGFKPTFNTLNIFLVPKPHAVTVVAPFAGDRRTSFLGWVKR</sequence>
<dbReference type="OrthoDB" id="9783171at2"/>
<dbReference type="PANTHER" id="PTHR12117:SF0">
    <property type="entry name" value="PROLYL 3-HYDROXYLASE OGFOD1"/>
    <property type="match status" value="1"/>
</dbReference>
<dbReference type="GO" id="GO:0006449">
    <property type="term" value="P:regulation of translational termination"/>
    <property type="evidence" value="ECO:0007669"/>
    <property type="project" value="TreeGrafter"/>
</dbReference>
<evidence type="ECO:0000313" key="3">
    <source>
        <dbReference type="Proteomes" id="UP000183685"/>
    </source>
</evidence>
<dbReference type="Gene3D" id="2.60.120.620">
    <property type="entry name" value="q2cbj1_9rhob like domain"/>
    <property type="match status" value="1"/>
</dbReference>
<accession>A0A1G6ZT64</accession>
<dbReference type="InterPro" id="IPR051842">
    <property type="entry name" value="uS12_prolyl_hydroxylase"/>
</dbReference>
<dbReference type="RefSeq" id="WP_068304328.1">
    <property type="nucleotide sequence ID" value="NZ_FNAK01000004.1"/>
</dbReference>
<evidence type="ECO:0000259" key="1">
    <source>
        <dbReference type="Pfam" id="PF13661"/>
    </source>
</evidence>
<organism evidence="2 3">
    <name type="scientific">Kordiimonas lacus</name>
    <dbReference type="NCBI Taxonomy" id="637679"/>
    <lineage>
        <taxon>Bacteria</taxon>
        <taxon>Pseudomonadati</taxon>
        <taxon>Pseudomonadota</taxon>
        <taxon>Alphaproteobacteria</taxon>
        <taxon>Kordiimonadales</taxon>
        <taxon>Kordiimonadaceae</taxon>
        <taxon>Kordiimonas</taxon>
    </lineage>
</organism>
<proteinExistence type="predicted"/>
<protein>
    <submittedName>
        <fullName evidence="2">Proline 4-hydroxylase (Includes Rps23 Pro-64 3,4-dihydroxylase Tpa1), contains SM-20 domain</fullName>
    </submittedName>
</protein>
<keyword evidence="3" id="KW-1185">Reference proteome</keyword>
<evidence type="ECO:0000313" key="2">
    <source>
        <dbReference type="EMBL" id="SDE05427.1"/>
    </source>
</evidence>
<dbReference type="InterPro" id="IPR039558">
    <property type="entry name" value="TPA1/OFD1_N"/>
</dbReference>